<evidence type="ECO:0000259" key="2">
    <source>
        <dbReference type="Pfam" id="PF14309"/>
    </source>
</evidence>
<accession>A0AAD7Q6A7</accession>
<feature type="domain" description="DUF4378" evidence="2">
    <location>
        <begin position="519"/>
        <end position="693"/>
    </location>
</feature>
<dbReference type="Proteomes" id="UP001163823">
    <property type="component" value="Chromosome 3"/>
</dbReference>
<feature type="compositionally biased region" description="Polar residues" evidence="1">
    <location>
        <begin position="46"/>
        <end position="58"/>
    </location>
</feature>
<sequence>MGREWYWSGRSSKRGGGGADREPHSGCMSAVFQFFDLHPFHFPLNQQHPSNLKPTTLVPQDDSLPKGVEAPRSSLESEEGALSSITKEEESLKFPMGIQIKTRESKRAKTGNPDDNSSEISSPGPKTPTLVARLMGLDLLPDSQSPSSLSSLISSTPNPRGKPHLHPLRPRQHLQTKPRSSTDSDITSSRSLPETPRISSSRRSDVDHHHRLSLQINKENVGLSDESECHRSLYSRRKVEDHRNRSPRHYARQIVKQVKESVSRRVGLDITNTVKNREHGRRDELLLTQQFKYKQKLSRPLVKVVDESSPGKCSTPSCSPRLRFIETKNKTSTTPPPIIAPKDQNFYPIKPSSSLTANVQPQPIRVLTMPNQKSVPNCKNTASERFSSRLKKPPQTYSDIIRNKQEEPFVRPLSTTRANNIPDIKNKCNKSHALSNNIINLNNVPHLQPVKKDPSPPATKIHQKQQSQVSDTQESKLSSQLSSCSSQRYKQEARHKLFSQESEDKCNGGASTTGPCGAEFQYVSNILCRTGIDKGTRVSFTKWFSPSHPLDPSIFQQLEHCVSADYDTKNVTDNIIYSCGQLGHRCNRKLLFQVVNEILVQNLKPYMNLKPWVSSRSHNHHINEMQGSQLIDIILGKVESFPMLNCQVLEDIDELIEKDFPKLEHQKAMEFEEEGEGIVAEIEGDILDTLVHEIVMGLVNAMEWRRFGWE</sequence>
<feature type="compositionally biased region" description="Low complexity" evidence="1">
    <location>
        <begin position="137"/>
        <end position="155"/>
    </location>
</feature>
<dbReference type="Pfam" id="PF14383">
    <property type="entry name" value="VARLMGL"/>
    <property type="match status" value="1"/>
</dbReference>
<comment type="caution">
    <text evidence="4">The sequence shown here is derived from an EMBL/GenBank/DDBJ whole genome shotgun (WGS) entry which is preliminary data.</text>
</comment>
<dbReference type="PANTHER" id="PTHR37751:SF1">
    <property type="entry name" value="LOW PROTEIN: M-PHASE INDUCER PHOSPHATASE-LIKE PROTEIN"/>
    <property type="match status" value="1"/>
</dbReference>
<protein>
    <submittedName>
        <fullName evidence="4">LOW protein: M-phase inducer phosphatase-like protein</fullName>
    </submittedName>
</protein>
<dbReference type="EMBL" id="JARAOO010000003">
    <property type="protein sequence ID" value="KAJ7975630.1"/>
    <property type="molecule type" value="Genomic_DNA"/>
</dbReference>
<feature type="compositionally biased region" description="Basic residues" evidence="1">
    <location>
        <begin position="161"/>
        <end position="176"/>
    </location>
</feature>
<dbReference type="PANTHER" id="PTHR37751">
    <property type="entry name" value="LOW PROTEIN: M-PHASE INDUCER PHOSPHATASE-LIKE PROTEIN"/>
    <property type="match status" value="1"/>
</dbReference>
<dbReference type="InterPro" id="IPR025486">
    <property type="entry name" value="DUF4378"/>
</dbReference>
<dbReference type="Pfam" id="PF14309">
    <property type="entry name" value="DUF4378"/>
    <property type="match status" value="1"/>
</dbReference>
<evidence type="ECO:0000259" key="3">
    <source>
        <dbReference type="Pfam" id="PF14383"/>
    </source>
</evidence>
<feature type="region of interest" description="Disordered" evidence="1">
    <location>
        <begin position="372"/>
        <end position="394"/>
    </location>
</feature>
<feature type="compositionally biased region" description="Polar residues" evidence="1">
    <location>
        <begin position="372"/>
        <end position="385"/>
    </location>
</feature>
<keyword evidence="5" id="KW-1185">Reference proteome</keyword>
<proteinExistence type="predicted"/>
<dbReference type="AlphaFoldDB" id="A0AAD7Q6A7"/>
<feature type="compositionally biased region" description="Low complexity" evidence="1">
    <location>
        <begin position="475"/>
        <end position="486"/>
    </location>
</feature>
<feature type="domain" description="DUF3741" evidence="3">
    <location>
        <begin position="121"/>
        <end position="145"/>
    </location>
</feature>
<feature type="compositionally biased region" description="Low complexity" evidence="1">
    <location>
        <begin position="179"/>
        <end position="191"/>
    </location>
</feature>
<name>A0AAD7Q6A7_QUISA</name>
<reference evidence="4" key="1">
    <citation type="journal article" date="2023" name="Science">
        <title>Elucidation of the pathway for biosynthesis of saponin adjuvants from the soapbark tree.</title>
        <authorList>
            <person name="Reed J."/>
            <person name="Orme A."/>
            <person name="El-Demerdash A."/>
            <person name="Owen C."/>
            <person name="Martin L.B.B."/>
            <person name="Misra R.C."/>
            <person name="Kikuchi S."/>
            <person name="Rejzek M."/>
            <person name="Martin A.C."/>
            <person name="Harkess A."/>
            <person name="Leebens-Mack J."/>
            <person name="Louveau T."/>
            <person name="Stephenson M.J."/>
            <person name="Osbourn A."/>
        </authorList>
    </citation>
    <scope>NUCLEOTIDE SEQUENCE</scope>
    <source>
        <strain evidence="4">S10</strain>
    </source>
</reference>
<feature type="region of interest" description="Disordered" evidence="1">
    <location>
        <begin position="444"/>
        <end position="486"/>
    </location>
</feature>
<feature type="region of interest" description="Disordered" evidence="1">
    <location>
        <begin position="46"/>
        <end position="213"/>
    </location>
</feature>
<dbReference type="KEGG" id="qsa:O6P43_005524"/>
<evidence type="ECO:0000313" key="5">
    <source>
        <dbReference type="Proteomes" id="UP001163823"/>
    </source>
</evidence>
<dbReference type="InterPro" id="IPR032795">
    <property type="entry name" value="DUF3741-assoc"/>
</dbReference>
<evidence type="ECO:0000256" key="1">
    <source>
        <dbReference type="SAM" id="MobiDB-lite"/>
    </source>
</evidence>
<gene>
    <name evidence="4" type="ORF">O6P43_005524</name>
</gene>
<feature type="region of interest" description="Disordered" evidence="1">
    <location>
        <begin position="1"/>
        <end position="23"/>
    </location>
</feature>
<evidence type="ECO:0000313" key="4">
    <source>
        <dbReference type="EMBL" id="KAJ7975630.1"/>
    </source>
</evidence>
<organism evidence="4 5">
    <name type="scientific">Quillaja saponaria</name>
    <name type="common">Soap bark tree</name>
    <dbReference type="NCBI Taxonomy" id="32244"/>
    <lineage>
        <taxon>Eukaryota</taxon>
        <taxon>Viridiplantae</taxon>
        <taxon>Streptophyta</taxon>
        <taxon>Embryophyta</taxon>
        <taxon>Tracheophyta</taxon>
        <taxon>Spermatophyta</taxon>
        <taxon>Magnoliopsida</taxon>
        <taxon>eudicotyledons</taxon>
        <taxon>Gunneridae</taxon>
        <taxon>Pentapetalae</taxon>
        <taxon>rosids</taxon>
        <taxon>fabids</taxon>
        <taxon>Fabales</taxon>
        <taxon>Quillajaceae</taxon>
        <taxon>Quillaja</taxon>
    </lineage>
</organism>